<gene>
    <name evidence="1" type="ORF">QBD33_15080</name>
</gene>
<sequence length="172" mass="19260">MCVLPYFYFTLHRVCSPLRASALSSRVGAAHLFARTCTRMPLACEESAVLRHHSRQPDIGDACAAKQFFQPRIIKAVRLFFSQHHGATQRTGNSAQDIRARAARAQEGRIRRGNILYTHHHPAFLISLPDSADDFSRGLFGTFERPGAAGEIVILNIDDYQDVFHSVSLLRV</sequence>
<evidence type="ECO:0000313" key="2">
    <source>
        <dbReference type="Proteomes" id="UP001177527"/>
    </source>
</evidence>
<evidence type="ECO:0000313" key="1">
    <source>
        <dbReference type="EMBL" id="WGL54972.1"/>
    </source>
</evidence>
<dbReference type="EMBL" id="CP123488">
    <property type="protein sequence ID" value="WGL54972.1"/>
    <property type="molecule type" value="Genomic_DNA"/>
</dbReference>
<name>A0AA95FY30_KLUIN</name>
<proteinExistence type="predicted"/>
<accession>A0AA95FY30</accession>
<protein>
    <submittedName>
        <fullName evidence="1">Uncharacterized protein</fullName>
    </submittedName>
</protein>
<dbReference type="Proteomes" id="UP001177527">
    <property type="component" value="Chromosome"/>
</dbReference>
<dbReference type="AlphaFoldDB" id="A0AA95FY30"/>
<reference evidence="1" key="1">
    <citation type="submission" date="2023-04" db="EMBL/GenBank/DDBJ databases">
        <title>APH(3)-Id, a novel chromosomal aminoglycoside phosphotransferase, identified from an environmental isolate of Kluyvera intermedia DW18.</title>
        <authorList>
            <person name="Sha Y."/>
        </authorList>
    </citation>
    <scope>NUCLEOTIDE SEQUENCE</scope>
    <source>
        <strain evidence="1">DW18</strain>
    </source>
</reference>
<organism evidence="1 2">
    <name type="scientific">Kluyvera intermedia</name>
    <name type="common">Enterobacter intermedius</name>
    <dbReference type="NCBI Taxonomy" id="61648"/>
    <lineage>
        <taxon>Bacteria</taxon>
        <taxon>Pseudomonadati</taxon>
        <taxon>Pseudomonadota</taxon>
        <taxon>Gammaproteobacteria</taxon>
        <taxon>Enterobacterales</taxon>
        <taxon>Enterobacteriaceae</taxon>
        <taxon>Kluyvera</taxon>
    </lineage>
</organism>